<keyword evidence="2" id="KW-1185">Reference proteome</keyword>
<evidence type="ECO:0000313" key="2">
    <source>
        <dbReference type="Proteomes" id="UP001266305"/>
    </source>
</evidence>
<comment type="caution">
    <text evidence="1">The sequence shown here is derived from an EMBL/GenBank/DDBJ whole genome shotgun (WGS) entry which is preliminary data.</text>
</comment>
<organism evidence="1 2">
    <name type="scientific">Saguinus oedipus</name>
    <name type="common">Cotton-top tamarin</name>
    <name type="synonym">Oedipomidas oedipus</name>
    <dbReference type="NCBI Taxonomy" id="9490"/>
    <lineage>
        <taxon>Eukaryota</taxon>
        <taxon>Metazoa</taxon>
        <taxon>Chordata</taxon>
        <taxon>Craniata</taxon>
        <taxon>Vertebrata</taxon>
        <taxon>Euteleostomi</taxon>
        <taxon>Mammalia</taxon>
        <taxon>Eutheria</taxon>
        <taxon>Euarchontoglires</taxon>
        <taxon>Primates</taxon>
        <taxon>Haplorrhini</taxon>
        <taxon>Platyrrhini</taxon>
        <taxon>Cebidae</taxon>
        <taxon>Callitrichinae</taxon>
        <taxon>Saguinus</taxon>
    </lineage>
</organism>
<evidence type="ECO:0000313" key="1">
    <source>
        <dbReference type="EMBL" id="KAK2090124.1"/>
    </source>
</evidence>
<gene>
    <name evidence="1" type="ORF">P7K49_031380</name>
</gene>
<dbReference type="Proteomes" id="UP001266305">
    <property type="component" value="Unassembled WGS sequence"/>
</dbReference>
<accession>A0ABQ9TZ85</accession>
<reference evidence="1 2" key="1">
    <citation type="submission" date="2023-05" db="EMBL/GenBank/DDBJ databases">
        <title>B98-5 Cell Line De Novo Hybrid Assembly: An Optical Mapping Approach.</title>
        <authorList>
            <person name="Kananen K."/>
            <person name="Auerbach J.A."/>
            <person name="Kautto E."/>
            <person name="Blachly J.S."/>
        </authorList>
    </citation>
    <scope>NUCLEOTIDE SEQUENCE [LARGE SCALE GENOMIC DNA]</scope>
    <source>
        <strain evidence="1">B95-8</strain>
        <tissue evidence="1">Cell line</tissue>
    </source>
</reference>
<protein>
    <submittedName>
        <fullName evidence="1">Uncharacterized protein</fullName>
    </submittedName>
</protein>
<sequence length="61" mass="6567">MSEDSSALPWSINRDDYELQEVIGGRRGTGRWGTRGNVASRGSSGSAALTGIRACRTRARL</sequence>
<proteinExistence type="predicted"/>
<dbReference type="EMBL" id="JASSZA010000017">
    <property type="protein sequence ID" value="KAK2090124.1"/>
    <property type="molecule type" value="Genomic_DNA"/>
</dbReference>
<name>A0ABQ9TZ85_SAGOE</name>